<sequence length="83" mass="9325">MRVVLENPAVGDTTTPIETTGHFLSITPTHTAEGMVQLSAAQYTTTQEQMRALEAEDVGRSRKEERYCEEDDDERHNPRSCAD</sequence>
<dbReference type="EMBL" id="UZAU01000754">
    <property type="status" value="NOT_ANNOTATED_CDS"/>
    <property type="molecule type" value="Genomic_DNA"/>
</dbReference>
<reference evidence="2" key="2">
    <citation type="submission" date="2021-03" db="UniProtKB">
        <authorList>
            <consortium name="EnsemblPlants"/>
        </authorList>
    </citation>
    <scope>IDENTIFICATION</scope>
</reference>
<evidence type="ECO:0000313" key="3">
    <source>
        <dbReference type="Proteomes" id="UP000596661"/>
    </source>
</evidence>
<dbReference type="AlphaFoldDB" id="A0A803QDK5"/>
<dbReference type="EnsemblPlants" id="evm.model.09.1167">
    <property type="protein sequence ID" value="cds.evm.model.09.1167"/>
    <property type="gene ID" value="evm.TU.09.1167"/>
</dbReference>
<feature type="region of interest" description="Disordered" evidence="1">
    <location>
        <begin position="53"/>
        <end position="83"/>
    </location>
</feature>
<evidence type="ECO:0000313" key="2">
    <source>
        <dbReference type="EnsemblPlants" id="cds.evm.model.09.1167"/>
    </source>
</evidence>
<reference evidence="2" key="1">
    <citation type="submission" date="2018-11" db="EMBL/GenBank/DDBJ databases">
        <authorList>
            <person name="Grassa J C."/>
        </authorList>
    </citation>
    <scope>NUCLEOTIDE SEQUENCE [LARGE SCALE GENOMIC DNA]</scope>
</reference>
<accession>A0A803QDK5</accession>
<organism evidence="2 3">
    <name type="scientific">Cannabis sativa</name>
    <name type="common">Hemp</name>
    <name type="synonym">Marijuana</name>
    <dbReference type="NCBI Taxonomy" id="3483"/>
    <lineage>
        <taxon>Eukaryota</taxon>
        <taxon>Viridiplantae</taxon>
        <taxon>Streptophyta</taxon>
        <taxon>Embryophyta</taxon>
        <taxon>Tracheophyta</taxon>
        <taxon>Spermatophyta</taxon>
        <taxon>Magnoliopsida</taxon>
        <taxon>eudicotyledons</taxon>
        <taxon>Gunneridae</taxon>
        <taxon>Pentapetalae</taxon>
        <taxon>rosids</taxon>
        <taxon>fabids</taxon>
        <taxon>Rosales</taxon>
        <taxon>Cannabaceae</taxon>
        <taxon>Cannabis</taxon>
    </lineage>
</organism>
<feature type="compositionally biased region" description="Basic and acidic residues" evidence="1">
    <location>
        <begin position="74"/>
        <end position="83"/>
    </location>
</feature>
<dbReference type="Proteomes" id="UP000596661">
    <property type="component" value="Chromosome 9"/>
</dbReference>
<name>A0A803QDK5_CANSA</name>
<evidence type="ECO:0000256" key="1">
    <source>
        <dbReference type="SAM" id="MobiDB-lite"/>
    </source>
</evidence>
<keyword evidence="3" id="KW-1185">Reference proteome</keyword>
<feature type="compositionally biased region" description="Basic and acidic residues" evidence="1">
    <location>
        <begin position="53"/>
        <end position="66"/>
    </location>
</feature>
<dbReference type="Gramene" id="evm.model.09.1167">
    <property type="protein sequence ID" value="cds.evm.model.09.1167"/>
    <property type="gene ID" value="evm.TU.09.1167"/>
</dbReference>
<proteinExistence type="predicted"/>
<protein>
    <submittedName>
        <fullName evidence="2">Uncharacterized protein</fullName>
    </submittedName>
</protein>